<reference evidence="1" key="1">
    <citation type="submission" date="2007-07" db="EMBL/GenBank/DDBJ databases">
        <title>PCAP assembly of the Caenorhabditis remanei genome.</title>
        <authorList>
            <consortium name="The Caenorhabditis remanei Sequencing Consortium"/>
            <person name="Wilson R.K."/>
        </authorList>
    </citation>
    <scope>NUCLEOTIDE SEQUENCE [LARGE SCALE GENOMIC DNA]</scope>
    <source>
        <strain evidence="1">PB4641</strain>
    </source>
</reference>
<evidence type="ECO:0000313" key="2">
    <source>
        <dbReference type="Proteomes" id="UP000008281"/>
    </source>
</evidence>
<dbReference type="EMBL" id="DS268407">
    <property type="protein sequence ID" value="EFO82166.1"/>
    <property type="molecule type" value="Genomic_DNA"/>
</dbReference>
<gene>
    <name evidence="1" type="ORF">CRE_00327</name>
</gene>
<dbReference type="FunCoup" id="E3LEI7">
    <property type="interactions" value="1806"/>
</dbReference>
<accession>E3LEI7</accession>
<dbReference type="GeneID" id="9824130"/>
<sequence length="193" mass="22087">MKSHIILVIFFMMTNPVQCLHRDFYAEFEANASMFPTNSDGLPSSTPLETKQEDRSYNNYRIGLDTTTVTGPKEDTHKTVRIPITARSSPGKVYYDEFNNETSQKNKYAIFIIGFIVFMLILFVILSNINSSSFRLATTEKHRHIDMVVDTGLESIVVLDIPNNEINTSRAFFIPGFRNQLSVVREDSQEIDF</sequence>
<dbReference type="OMA" id="FEANASM"/>
<evidence type="ECO:0000313" key="1">
    <source>
        <dbReference type="EMBL" id="EFO82166.1"/>
    </source>
</evidence>
<name>E3LEI7_CAERE</name>
<keyword evidence="2" id="KW-1185">Reference proteome</keyword>
<proteinExistence type="predicted"/>
<dbReference type="Proteomes" id="UP000008281">
    <property type="component" value="Unassembled WGS sequence"/>
</dbReference>
<dbReference type="KEGG" id="crq:GCK72_024244"/>
<organism evidence="2">
    <name type="scientific">Caenorhabditis remanei</name>
    <name type="common">Caenorhabditis vulgaris</name>
    <dbReference type="NCBI Taxonomy" id="31234"/>
    <lineage>
        <taxon>Eukaryota</taxon>
        <taxon>Metazoa</taxon>
        <taxon>Ecdysozoa</taxon>
        <taxon>Nematoda</taxon>
        <taxon>Chromadorea</taxon>
        <taxon>Rhabditida</taxon>
        <taxon>Rhabditina</taxon>
        <taxon>Rhabditomorpha</taxon>
        <taxon>Rhabditoidea</taxon>
        <taxon>Rhabditidae</taxon>
        <taxon>Peloderinae</taxon>
        <taxon>Caenorhabditis</taxon>
    </lineage>
</organism>
<dbReference type="OrthoDB" id="5835627at2759"/>
<dbReference type="AlphaFoldDB" id="E3LEI7"/>
<dbReference type="eggNOG" id="ENOG502TIWK">
    <property type="taxonomic scope" value="Eukaryota"/>
</dbReference>
<dbReference type="CTD" id="9824130"/>
<dbReference type="RefSeq" id="XP_003117568.2">
    <property type="nucleotide sequence ID" value="XM_003117520.2"/>
</dbReference>
<protein>
    <submittedName>
        <fullName evidence="1">Uncharacterized protein</fullName>
    </submittedName>
</protein>
<dbReference type="HOGENOM" id="CLU_1305850_0_0_1"/>